<dbReference type="KEGG" id="halt:IM660_06785"/>
<sequence>MHPIVIYEIHRLEHRQRLAELTHRRSIVRELRIRQIIAQLTRGGRSTGRLSAAMGTVAAPGTVAASTTVAQQKENTDFIRAS</sequence>
<proteinExistence type="predicted"/>
<dbReference type="AlphaFoldDB" id="A0A7M1SWI9"/>
<protein>
    <submittedName>
        <fullName evidence="1">Uncharacterized protein</fullName>
    </submittedName>
</protein>
<organism evidence="1 2">
    <name type="scientific">Ruania alkalisoli</name>
    <dbReference type="NCBI Taxonomy" id="2779775"/>
    <lineage>
        <taxon>Bacteria</taxon>
        <taxon>Bacillati</taxon>
        <taxon>Actinomycetota</taxon>
        <taxon>Actinomycetes</taxon>
        <taxon>Micrococcales</taxon>
        <taxon>Ruaniaceae</taxon>
        <taxon>Ruania</taxon>
    </lineage>
</organism>
<keyword evidence="2" id="KW-1185">Reference proteome</keyword>
<evidence type="ECO:0000313" key="2">
    <source>
        <dbReference type="Proteomes" id="UP000593758"/>
    </source>
</evidence>
<name>A0A7M1SWI9_9MICO</name>
<gene>
    <name evidence="1" type="ORF">IM660_06785</name>
</gene>
<dbReference type="RefSeq" id="WP_193498598.1">
    <property type="nucleotide sequence ID" value="NZ_CP063169.1"/>
</dbReference>
<dbReference type="EMBL" id="CP063169">
    <property type="protein sequence ID" value="QOR71950.1"/>
    <property type="molecule type" value="Genomic_DNA"/>
</dbReference>
<accession>A0A7M1SWI9</accession>
<dbReference type="Proteomes" id="UP000593758">
    <property type="component" value="Chromosome"/>
</dbReference>
<evidence type="ECO:0000313" key="1">
    <source>
        <dbReference type="EMBL" id="QOR71950.1"/>
    </source>
</evidence>
<reference evidence="1 2" key="1">
    <citation type="submission" date="2020-10" db="EMBL/GenBank/DDBJ databases">
        <title>Haloactinobacterium sp. RN3S43, a bacterium isolated from saline soil.</title>
        <authorList>
            <person name="Sun J.-Q."/>
        </authorList>
    </citation>
    <scope>NUCLEOTIDE SEQUENCE [LARGE SCALE GENOMIC DNA]</scope>
    <source>
        <strain evidence="1 2">RN3S43</strain>
    </source>
</reference>